<accession>A0A2K8KT50</accession>
<dbReference type="EMBL" id="CP011797">
    <property type="protein sequence ID" value="ATX76474.1"/>
    <property type="molecule type" value="Genomic_DNA"/>
</dbReference>
<feature type="transmembrane region" description="Helical" evidence="1">
    <location>
        <begin position="211"/>
        <end position="226"/>
    </location>
</feature>
<protein>
    <submittedName>
        <fullName evidence="2">Uncharacterized protein</fullName>
    </submittedName>
</protein>
<feature type="transmembrane region" description="Helical" evidence="1">
    <location>
        <begin position="152"/>
        <end position="171"/>
    </location>
</feature>
<reference evidence="2 3" key="1">
    <citation type="journal article" date="2017" name="Environ. Microbiol.">
        <title>Genomic and physiological analyses of 'Reinekea forsetii' reveal a versatile opportunistic lifestyle during spring algae blooms.</title>
        <authorList>
            <person name="Avci B."/>
            <person name="Hahnke R.L."/>
            <person name="Chafee M."/>
            <person name="Fischer T."/>
            <person name="Gruber-Vodicka H."/>
            <person name="Tegetmeyer H.E."/>
            <person name="Harder J."/>
            <person name="Fuchs B.M."/>
            <person name="Amann R.I."/>
            <person name="Teeling H."/>
        </authorList>
    </citation>
    <scope>NUCLEOTIDE SEQUENCE [LARGE SCALE GENOMIC DNA]</scope>
    <source>
        <strain evidence="2 3">Hel1_31_D35</strain>
    </source>
</reference>
<feature type="transmembrane region" description="Helical" evidence="1">
    <location>
        <begin position="20"/>
        <end position="38"/>
    </location>
</feature>
<keyword evidence="3" id="KW-1185">Reference proteome</keyword>
<dbReference type="AlphaFoldDB" id="A0A2K8KT50"/>
<proteinExistence type="predicted"/>
<keyword evidence="1" id="KW-0812">Transmembrane</keyword>
<dbReference type="RefSeq" id="WP_227003784.1">
    <property type="nucleotide sequence ID" value="NZ_CP011797.1"/>
</dbReference>
<gene>
    <name evidence="2" type="primary">dctQ</name>
    <name evidence="2" type="ORF">REIFOR_01328</name>
</gene>
<feature type="transmembrane region" description="Helical" evidence="1">
    <location>
        <begin position="108"/>
        <end position="132"/>
    </location>
</feature>
<feature type="transmembrane region" description="Helical" evidence="1">
    <location>
        <begin position="291"/>
        <end position="312"/>
    </location>
</feature>
<dbReference type="KEGG" id="rfo:REIFOR_01328"/>
<sequence>MDIEAVIAQPITSTYRRLNWVIRTIGYSMVFITLIYLINNYLIVWREWPGVVQYFLNQSEATQNQGLLAWLQLLSYLAVVPIALYRMVTTPAHRMIDDSQRLSDWSAYLIRVAFWSVVLIGLFDGLLSWMRVEDLLLPVFGQELASNLGKSIFRGSYVHYPLILVSMLMAYRIKTVSMSWLALLVVFAELWIVVARFIFSYEQTLMGDLVRFWYAGLFLFASAYTLKEEGHVRVDVIFAGKSVQYKAWVNSLGVLVLGLPLCWVILTLGMWDSTSIINSPLASFEISQSGYGLFIKYLMAGFLVVFAVSMILQFCSYLLKNVAILVGEVEVIQDQHDDVMA</sequence>
<name>A0A2K8KT50_9GAMM</name>
<feature type="transmembrane region" description="Helical" evidence="1">
    <location>
        <begin position="67"/>
        <end position="88"/>
    </location>
</feature>
<evidence type="ECO:0000313" key="2">
    <source>
        <dbReference type="EMBL" id="ATX76474.1"/>
    </source>
</evidence>
<evidence type="ECO:0000256" key="1">
    <source>
        <dbReference type="SAM" id="Phobius"/>
    </source>
</evidence>
<organism evidence="2 3">
    <name type="scientific">Reinekea forsetii</name>
    <dbReference type="NCBI Taxonomy" id="1336806"/>
    <lineage>
        <taxon>Bacteria</taxon>
        <taxon>Pseudomonadati</taxon>
        <taxon>Pseudomonadota</taxon>
        <taxon>Gammaproteobacteria</taxon>
        <taxon>Oceanospirillales</taxon>
        <taxon>Saccharospirillaceae</taxon>
        <taxon>Reinekea</taxon>
    </lineage>
</organism>
<evidence type="ECO:0000313" key="3">
    <source>
        <dbReference type="Proteomes" id="UP000229757"/>
    </source>
</evidence>
<feature type="transmembrane region" description="Helical" evidence="1">
    <location>
        <begin position="178"/>
        <end position="199"/>
    </location>
</feature>
<dbReference type="Proteomes" id="UP000229757">
    <property type="component" value="Chromosome"/>
</dbReference>
<keyword evidence="1" id="KW-1133">Transmembrane helix</keyword>
<keyword evidence="1" id="KW-0472">Membrane</keyword>
<feature type="transmembrane region" description="Helical" evidence="1">
    <location>
        <begin position="247"/>
        <end position="271"/>
    </location>
</feature>